<reference evidence="2" key="2">
    <citation type="journal article" date="2021" name="PeerJ">
        <title>Extensive microbial diversity within the chicken gut microbiome revealed by metagenomics and culture.</title>
        <authorList>
            <person name="Gilroy R."/>
            <person name="Ravi A."/>
            <person name="Getino M."/>
            <person name="Pursley I."/>
            <person name="Horton D.L."/>
            <person name="Alikhan N.F."/>
            <person name="Baker D."/>
            <person name="Gharbi K."/>
            <person name="Hall N."/>
            <person name="Watson M."/>
            <person name="Adriaenssens E.M."/>
            <person name="Foster-Nyarko E."/>
            <person name="Jarju S."/>
            <person name="Secka A."/>
            <person name="Antonio M."/>
            <person name="Oren A."/>
            <person name="Chaudhuri R.R."/>
            <person name="La Ragione R."/>
            <person name="Hildebrand F."/>
            <person name="Pallen M.J."/>
        </authorList>
    </citation>
    <scope>NUCLEOTIDE SEQUENCE</scope>
    <source>
        <strain evidence="2">ChiSxjej1B13-7958</strain>
    </source>
</reference>
<dbReference type="SUPFAM" id="SSF47789">
    <property type="entry name" value="C-terminal domain of RNA polymerase alpha subunit"/>
    <property type="match status" value="1"/>
</dbReference>
<organism evidence="2 3">
    <name type="scientific">Candidatus Caccousia avicola</name>
    <dbReference type="NCBI Taxonomy" id="2840721"/>
    <lineage>
        <taxon>Bacteria</taxon>
        <taxon>Bacillati</taxon>
        <taxon>Bacillota</taxon>
        <taxon>Clostridia</taxon>
        <taxon>Eubacteriales</taxon>
        <taxon>Oscillospiraceae</taxon>
        <taxon>Oscillospiraceae incertae sedis</taxon>
        <taxon>Candidatus Caccousia</taxon>
    </lineage>
</organism>
<reference evidence="2" key="1">
    <citation type="submission" date="2020-10" db="EMBL/GenBank/DDBJ databases">
        <authorList>
            <person name="Gilroy R."/>
        </authorList>
    </citation>
    <scope>NUCLEOTIDE SEQUENCE</scope>
    <source>
        <strain evidence="2">ChiSxjej1B13-7958</strain>
    </source>
</reference>
<evidence type="ECO:0000259" key="1">
    <source>
        <dbReference type="Pfam" id="PF03118"/>
    </source>
</evidence>
<proteinExistence type="predicted"/>
<dbReference type="EMBL" id="DVGZ01000104">
    <property type="protein sequence ID" value="HIR47903.1"/>
    <property type="molecule type" value="Genomic_DNA"/>
</dbReference>
<protein>
    <recommendedName>
        <fullName evidence="1">RNA polymerase alpha subunit C-terminal domain-containing protein</fullName>
    </recommendedName>
</protein>
<dbReference type="Gene3D" id="1.10.150.20">
    <property type="entry name" value="5' to 3' exonuclease, C-terminal subdomain"/>
    <property type="match status" value="1"/>
</dbReference>
<comment type="caution">
    <text evidence="2">The sequence shown here is derived from an EMBL/GenBank/DDBJ whole genome shotgun (WGS) entry which is preliminary data.</text>
</comment>
<feature type="domain" description="RNA polymerase alpha subunit C-terminal" evidence="1">
    <location>
        <begin position="21"/>
        <end position="53"/>
    </location>
</feature>
<gene>
    <name evidence="2" type="ORF">IAB89_09665</name>
</gene>
<evidence type="ECO:0000313" key="3">
    <source>
        <dbReference type="Proteomes" id="UP000824242"/>
    </source>
</evidence>
<dbReference type="Proteomes" id="UP000824242">
    <property type="component" value="Unassembled WGS sequence"/>
</dbReference>
<accession>A0A9D1AQV5</accession>
<dbReference type="GO" id="GO:0003677">
    <property type="term" value="F:DNA binding"/>
    <property type="evidence" value="ECO:0007669"/>
    <property type="project" value="InterPro"/>
</dbReference>
<dbReference type="GO" id="GO:0003899">
    <property type="term" value="F:DNA-directed RNA polymerase activity"/>
    <property type="evidence" value="ECO:0007669"/>
    <property type="project" value="InterPro"/>
</dbReference>
<dbReference type="GO" id="GO:0006351">
    <property type="term" value="P:DNA-templated transcription"/>
    <property type="evidence" value="ECO:0007669"/>
    <property type="project" value="InterPro"/>
</dbReference>
<name>A0A9D1AQV5_9FIRM</name>
<dbReference type="InterPro" id="IPR011260">
    <property type="entry name" value="RNAP_asu_C"/>
</dbReference>
<sequence>MNQDKKLIQIFPTLRGRELLLEDMDLPVSVYNGLKRRKINTLDQLLELTTEDLPGCFLHRKEESCNVLLDKLERMATGEIE</sequence>
<dbReference type="Pfam" id="PF03118">
    <property type="entry name" value="RNA_pol_A_CTD"/>
    <property type="match status" value="1"/>
</dbReference>
<evidence type="ECO:0000313" key="2">
    <source>
        <dbReference type="EMBL" id="HIR47903.1"/>
    </source>
</evidence>
<dbReference type="AlphaFoldDB" id="A0A9D1AQV5"/>